<evidence type="ECO:0000313" key="4">
    <source>
        <dbReference type="EMBL" id="KAJ5156525.1"/>
    </source>
</evidence>
<dbReference type="InterPro" id="IPR023213">
    <property type="entry name" value="CAT-like_dom_sf"/>
</dbReference>
<keyword evidence="5" id="KW-1185">Reference proteome</keyword>
<keyword evidence="2" id="KW-0012">Acyltransferase</keyword>
<dbReference type="Proteomes" id="UP001146351">
    <property type="component" value="Unassembled WGS sequence"/>
</dbReference>
<dbReference type="Pfam" id="PF22664">
    <property type="entry name" value="TRI-like_N"/>
    <property type="match status" value="1"/>
</dbReference>
<proteinExistence type="predicted"/>
<dbReference type="PANTHER" id="PTHR31896">
    <property type="entry name" value="FAMILY REGULATORY PROTEIN, PUTATIVE (AFU_ORTHOLOGUE AFUA_3G14730)-RELATED"/>
    <property type="match status" value="1"/>
</dbReference>
<keyword evidence="1" id="KW-0808">Transferase</keyword>
<comment type="caution">
    <text evidence="4">The sequence shown here is derived from an EMBL/GenBank/DDBJ whole genome shotgun (WGS) entry which is preliminary data.</text>
</comment>
<gene>
    <name evidence="4" type="ORF">N7492_009328</name>
</gene>
<dbReference type="InterPro" id="IPR054710">
    <property type="entry name" value="Tri101-like_N"/>
</dbReference>
<evidence type="ECO:0000256" key="1">
    <source>
        <dbReference type="ARBA" id="ARBA00022679"/>
    </source>
</evidence>
<evidence type="ECO:0000313" key="5">
    <source>
        <dbReference type="Proteomes" id="UP001146351"/>
    </source>
</evidence>
<accession>A0A9W9HUQ0</accession>
<dbReference type="OrthoDB" id="671439at2759"/>
<name>A0A9W9HUQ0_9EURO</name>
<protein>
    <recommendedName>
        <fullName evidence="3">Trichothecene 3-O-acetyltransferase-like N-terminal domain-containing protein</fullName>
    </recommendedName>
</protein>
<evidence type="ECO:0000256" key="2">
    <source>
        <dbReference type="ARBA" id="ARBA00023315"/>
    </source>
</evidence>
<reference evidence="4" key="1">
    <citation type="submission" date="2022-11" db="EMBL/GenBank/DDBJ databases">
        <authorList>
            <person name="Petersen C."/>
        </authorList>
    </citation>
    <scope>NUCLEOTIDE SEQUENCE</scope>
    <source>
        <strain evidence="4">IBT 21917</strain>
    </source>
</reference>
<evidence type="ECO:0000259" key="3">
    <source>
        <dbReference type="Pfam" id="PF22664"/>
    </source>
</evidence>
<organism evidence="4 5">
    <name type="scientific">Penicillium capsulatum</name>
    <dbReference type="NCBI Taxonomy" id="69766"/>
    <lineage>
        <taxon>Eukaryota</taxon>
        <taxon>Fungi</taxon>
        <taxon>Dikarya</taxon>
        <taxon>Ascomycota</taxon>
        <taxon>Pezizomycotina</taxon>
        <taxon>Eurotiomycetes</taxon>
        <taxon>Eurotiomycetidae</taxon>
        <taxon>Eurotiales</taxon>
        <taxon>Aspergillaceae</taxon>
        <taxon>Penicillium</taxon>
    </lineage>
</organism>
<feature type="domain" description="Trichothecene 3-O-acetyltransferase-like N-terminal" evidence="3">
    <location>
        <begin position="40"/>
        <end position="188"/>
    </location>
</feature>
<dbReference type="InterPro" id="IPR051283">
    <property type="entry name" value="Sec_Metabolite_Acyltrans"/>
</dbReference>
<dbReference type="EMBL" id="JAPQKO010000006">
    <property type="protein sequence ID" value="KAJ5156525.1"/>
    <property type="molecule type" value="Genomic_DNA"/>
</dbReference>
<reference evidence="4" key="2">
    <citation type="journal article" date="2023" name="IMA Fungus">
        <title>Comparative genomic study of the Penicillium genus elucidates a diverse pangenome and 15 lateral gene transfer events.</title>
        <authorList>
            <person name="Petersen C."/>
            <person name="Sorensen T."/>
            <person name="Nielsen M.R."/>
            <person name="Sondergaard T.E."/>
            <person name="Sorensen J.L."/>
            <person name="Fitzpatrick D.A."/>
            <person name="Frisvad J.C."/>
            <person name="Nielsen K.L."/>
        </authorList>
    </citation>
    <scope>NUCLEOTIDE SEQUENCE</scope>
    <source>
        <strain evidence="4">IBT 21917</strain>
    </source>
</reference>
<sequence length="476" mass="53351">MMEETFQIHPLGWENDPEEERMKVAMSNYLPGLCYNIYVLYFRLNEAERTPAVEVLKAGLARTLSQARQLCGRVEKDAEGGHSFVKQKDSTVRLDVQWLDAQDDCCPSLDDLENANFRISALGPPERWIIPEMKFGERPECHMDNSPLICAFKASLVPGGLVFAMHHHHCANDLLGWAGFTHQLAENCYAIRNGTPFPHWDMACLDLGRFSRPVVPKEMEVDGPGAPPLRPNPPPAEALLFCLSKDKAAELKKLCHPLDGSWISTHDAFSAFIWRTLTRVRSPVYSPDPSAPLMWMGPVNLRPRLNPPKVPERLQQNVTSAAISTRSEVPAPTAAEVLSEWPLSRLAAYIRMLTNAVSEERFAPRLDLLATVRDKTSVGFRVGSLPPMSVFQTDHRNANVTSADFGFGTPLRYRQLMDAPVDLVLVYPPRKSDGGLEFLITIERDLTQVLLEDPEWNSYFEYLGVDTVDAGEGDQL</sequence>
<dbReference type="AlphaFoldDB" id="A0A9W9HUQ0"/>
<dbReference type="PANTHER" id="PTHR31896:SF13">
    <property type="entry name" value="TRICHOTHECENE 3-O-ACETYLTRANSFERASE"/>
    <property type="match status" value="1"/>
</dbReference>
<dbReference type="GO" id="GO:0016746">
    <property type="term" value="F:acyltransferase activity"/>
    <property type="evidence" value="ECO:0007669"/>
    <property type="project" value="UniProtKB-KW"/>
</dbReference>
<dbReference type="Gene3D" id="3.30.559.10">
    <property type="entry name" value="Chloramphenicol acetyltransferase-like domain"/>
    <property type="match status" value="2"/>
</dbReference>